<proteinExistence type="predicted"/>
<evidence type="ECO:0000313" key="3">
    <source>
        <dbReference type="Proteomes" id="UP001341840"/>
    </source>
</evidence>
<feature type="region of interest" description="Disordered" evidence="1">
    <location>
        <begin position="147"/>
        <end position="184"/>
    </location>
</feature>
<reference evidence="2 3" key="1">
    <citation type="journal article" date="2023" name="Plants (Basel)">
        <title>Bridging the Gap: Combining Genomics and Transcriptomics Approaches to Understand Stylosanthes scabra, an Orphan Legume from the Brazilian Caatinga.</title>
        <authorList>
            <person name="Ferreira-Neto J.R.C."/>
            <person name="da Silva M.D."/>
            <person name="Binneck E."/>
            <person name="de Melo N.F."/>
            <person name="da Silva R.H."/>
            <person name="de Melo A.L.T.M."/>
            <person name="Pandolfi V."/>
            <person name="Bustamante F.O."/>
            <person name="Brasileiro-Vidal A.C."/>
            <person name="Benko-Iseppon A.M."/>
        </authorList>
    </citation>
    <scope>NUCLEOTIDE SEQUENCE [LARGE SCALE GENOMIC DNA]</scope>
    <source>
        <tissue evidence="2">Leaves</tissue>
    </source>
</reference>
<sequence length="209" mass="23271">MRMANYVVSQTSKHYHVYAVTGFRQGTRVEITSNDEEYVSSDIEYIDSENRLIEVQVVGESEPSSEDERFDDSADDCDHEDHFGFEVDEDEIFDDSADDCDHEDHFGFEVDGLNEQENSFRGIGGTLNEERNNVGAGLGGHEGDQGDAAVDGEAGANGDVGNISSDYDTQSLESYDGGSNEPIKMRRYPRYNAAKMSANYEWRLGLEFG</sequence>
<dbReference type="Proteomes" id="UP001341840">
    <property type="component" value="Unassembled WGS sequence"/>
</dbReference>
<feature type="compositionally biased region" description="Polar residues" evidence="1">
    <location>
        <begin position="162"/>
        <end position="173"/>
    </location>
</feature>
<protein>
    <submittedName>
        <fullName evidence="2">Uncharacterized protein</fullName>
    </submittedName>
</protein>
<keyword evidence="3" id="KW-1185">Reference proteome</keyword>
<name>A0ABU6UU44_9FABA</name>
<evidence type="ECO:0000256" key="1">
    <source>
        <dbReference type="SAM" id="MobiDB-lite"/>
    </source>
</evidence>
<gene>
    <name evidence="2" type="ORF">PIB30_080600</name>
</gene>
<accession>A0ABU6UU44</accession>
<evidence type="ECO:0000313" key="2">
    <source>
        <dbReference type="EMBL" id="MED6163508.1"/>
    </source>
</evidence>
<comment type="caution">
    <text evidence="2">The sequence shown here is derived from an EMBL/GenBank/DDBJ whole genome shotgun (WGS) entry which is preliminary data.</text>
</comment>
<organism evidence="2 3">
    <name type="scientific">Stylosanthes scabra</name>
    <dbReference type="NCBI Taxonomy" id="79078"/>
    <lineage>
        <taxon>Eukaryota</taxon>
        <taxon>Viridiplantae</taxon>
        <taxon>Streptophyta</taxon>
        <taxon>Embryophyta</taxon>
        <taxon>Tracheophyta</taxon>
        <taxon>Spermatophyta</taxon>
        <taxon>Magnoliopsida</taxon>
        <taxon>eudicotyledons</taxon>
        <taxon>Gunneridae</taxon>
        <taxon>Pentapetalae</taxon>
        <taxon>rosids</taxon>
        <taxon>fabids</taxon>
        <taxon>Fabales</taxon>
        <taxon>Fabaceae</taxon>
        <taxon>Papilionoideae</taxon>
        <taxon>50 kb inversion clade</taxon>
        <taxon>dalbergioids sensu lato</taxon>
        <taxon>Dalbergieae</taxon>
        <taxon>Pterocarpus clade</taxon>
        <taxon>Stylosanthes</taxon>
    </lineage>
</organism>
<dbReference type="EMBL" id="JASCZI010122007">
    <property type="protein sequence ID" value="MED6163508.1"/>
    <property type="molecule type" value="Genomic_DNA"/>
</dbReference>